<dbReference type="Pfam" id="PF00497">
    <property type="entry name" value="SBP_bac_3"/>
    <property type="match status" value="1"/>
</dbReference>
<evidence type="ECO:0000313" key="4">
    <source>
        <dbReference type="EMBL" id="MFC3138698.1"/>
    </source>
</evidence>
<dbReference type="PROSITE" id="PS51832">
    <property type="entry name" value="HD_GYP"/>
    <property type="match status" value="1"/>
</dbReference>
<protein>
    <submittedName>
        <fullName evidence="4">HD domain-containing phosphohydrolase</fullName>
    </submittedName>
</protein>
<keyword evidence="1" id="KW-0812">Transmembrane</keyword>
<accession>A0ABV7GE50</accession>
<keyword evidence="5" id="KW-1185">Reference proteome</keyword>
<evidence type="ECO:0000259" key="3">
    <source>
        <dbReference type="PROSITE" id="PS51832"/>
    </source>
</evidence>
<dbReference type="Pfam" id="PF13487">
    <property type="entry name" value="HD_5"/>
    <property type="match status" value="1"/>
</dbReference>
<dbReference type="Gene3D" id="6.10.340.10">
    <property type="match status" value="1"/>
</dbReference>
<feature type="transmembrane region" description="Helical" evidence="1">
    <location>
        <begin position="580"/>
        <end position="601"/>
    </location>
</feature>
<dbReference type="Proteomes" id="UP001595621">
    <property type="component" value="Unassembled WGS sequence"/>
</dbReference>
<dbReference type="PANTHER" id="PTHR45228:SF5">
    <property type="entry name" value="CYCLIC DI-GMP PHOSPHODIESTERASE VC_1348-RELATED"/>
    <property type="match status" value="1"/>
</dbReference>
<dbReference type="InterPro" id="IPR037522">
    <property type="entry name" value="HD_GYP_dom"/>
</dbReference>
<dbReference type="EMBL" id="JBHRTD010000012">
    <property type="protein sequence ID" value="MFC3138698.1"/>
    <property type="molecule type" value="Genomic_DNA"/>
</dbReference>
<dbReference type="InterPro" id="IPR003660">
    <property type="entry name" value="HAMP_dom"/>
</dbReference>
<sequence length="1052" mass="118565">MQQKGKKRVTIRVAVGAMFVIVTSLTALIAVSLQYYFARESELDHALNKYRQIAGTVTEQLAQLDFIAMHTTRQAAQIIKVLGDVEPGKPLLESFAQALQTNDGLYSIYVAGDDDSFFQLISLASPAIRDKVHAHGSDRWLLIVHQGAQGERTKDSFYYDADFSLRTRQTEASTYYPSQRNWFIKAGVDRIHKTAPYLFHNLKVTGQSYAMRLNSEFVLGVDVTLAAIESRLASSVVSDSVDADTEAFLFLDDGRLIATNQEVDISDDLPLVEPMALSADEWALVNSTPPLRVSNQDDYEPMDFSISGTPYGYTMDVFKIVADMTGLKFDYANGRSWNELTQDYQAGKLDILHAIAQQSERRFPGIYGEPLYQVSYGVLSMSGSQQASDLAGLEGRKVGILKGWSIIDTLKAHHPDIELVIYDSIHQAMADVQAGKIYGLLDLTPVLAHKAKQKFYTGLKVTELDEDLLPGNFLYAMGEQHQELVEIINRALQAITPAQRAALHDKWLRPTERFTHYTHVPYELILDYAAAENAGTQMHKVEINGLTQYLYVSALSRGQGEFLAVLVPSSVIMATVNQRIIYFIVFSLLILGMLLPLSWLFGNPISTPINALRRQTHKIEERRYADVKVIDSHIKEVFELSRDIRSMADSIAAHQQAQDEFIETIIRIIANAIDEKSPYTAGHCNRVPELGMMLAKAAERDNTGAFRAFAFNSEDERREFRIAAWLHDCGKITTPEYIVDKGSKLETNYNRIHEIRTRFEVLWRDAEIAALKQQLQGQDEQSVTAELARKQQALQQEFAFIARANVGSEFMSDDDIARVKTIGAQQWVRHFDNRLGLGPLEEERYPQTQVPAMEPLLADKPEHIIERERPMELDPVLGINMHIPEHQYNHGELYNLCIKRGTLTAEDRFKINEHMISGIKMLEEIPFPPELARVPRYASTHHETLRGDGYPRKLNGAQLSVPERILVLADIFEALTASDRPYKKAKPLSVAVDILHKMALDKHLDIEVFNLFLSSGVYLDYARAFLPEAQIDTVDIGKYLDGSTEVELPRAG</sequence>
<proteinExistence type="predicted"/>
<dbReference type="SUPFAM" id="SSF109604">
    <property type="entry name" value="HD-domain/PDEase-like"/>
    <property type="match status" value="2"/>
</dbReference>
<dbReference type="Gene3D" id="1.10.3210.10">
    <property type="entry name" value="Hypothetical protein af1432"/>
    <property type="match status" value="2"/>
</dbReference>
<keyword evidence="1" id="KW-1133">Transmembrane helix</keyword>
<organism evidence="4 5">
    <name type="scientific">Shewanella submarina</name>
    <dbReference type="NCBI Taxonomy" id="2016376"/>
    <lineage>
        <taxon>Bacteria</taxon>
        <taxon>Pseudomonadati</taxon>
        <taxon>Pseudomonadota</taxon>
        <taxon>Gammaproteobacteria</taxon>
        <taxon>Alteromonadales</taxon>
        <taxon>Shewanellaceae</taxon>
        <taxon>Shewanella</taxon>
    </lineage>
</organism>
<dbReference type="SMART" id="SM00471">
    <property type="entry name" value="HDc"/>
    <property type="match status" value="1"/>
</dbReference>
<gene>
    <name evidence="4" type="ORF">ACFOE0_10920</name>
</gene>
<evidence type="ECO:0000256" key="1">
    <source>
        <dbReference type="SAM" id="Phobius"/>
    </source>
</evidence>
<feature type="transmembrane region" description="Helical" evidence="1">
    <location>
        <begin position="12"/>
        <end position="37"/>
    </location>
</feature>
<dbReference type="SMART" id="SM00062">
    <property type="entry name" value="PBPb"/>
    <property type="match status" value="1"/>
</dbReference>
<dbReference type="PROSITE" id="PS50885">
    <property type="entry name" value="HAMP"/>
    <property type="match status" value="1"/>
</dbReference>
<dbReference type="InterPro" id="IPR003607">
    <property type="entry name" value="HD/PDEase_dom"/>
</dbReference>
<keyword evidence="1" id="KW-0472">Membrane</keyword>
<name>A0ABV7GE50_9GAMM</name>
<dbReference type="InterPro" id="IPR001638">
    <property type="entry name" value="Solute-binding_3/MltF_N"/>
</dbReference>
<feature type="domain" description="HD-GYP" evidence="3">
    <location>
        <begin position="821"/>
        <end position="1028"/>
    </location>
</feature>
<dbReference type="RefSeq" id="WP_248935888.1">
    <property type="nucleotide sequence ID" value="NZ_JAKILF010000003.1"/>
</dbReference>
<dbReference type="SUPFAM" id="SSF53850">
    <property type="entry name" value="Periplasmic binding protein-like II"/>
    <property type="match status" value="1"/>
</dbReference>
<evidence type="ECO:0000259" key="2">
    <source>
        <dbReference type="PROSITE" id="PS50885"/>
    </source>
</evidence>
<feature type="domain" description="HAMP" evidence="2">
    <location>
        <begin position="603"/>
        <end position="656"/>
    </location>
</feature>
<dbReference type="InterPro" id="IPR052020">
    <property type="entry name" value="Cyclic_di-GMP/3'3'-cGAMP_PDE"/>
</dbReference>
<evidence type="ECO:0000313" key="5">
    <source>
        <dbReference type="Proteomes" id="UP001595621"/>
    </source>
</evidence>
<dbReference type="PANTHER" id="PTHR45228">
    <property type="entry name" value="CYCLIC DI-GMP PHOSPHODIESTERASE TM_0186-RELATED"/>
    <property type="match status" value="1"/>
</dbReference>
<comment type="caution">
    <text evidence="4">The sequence shown here is derived from an EMBL/GenBank/DDBJ whole genome shotgun (WGS) entry which is preliminary data.</text>
</comment>
<dbReference type="CDD" id="cd01007">
    <property type="entry name" value="PBP2_BvgS_HisK_like"/>
    <property type="match status" value="1"/>
</dbReference>
<reference evidence="5" key="1">
    <citation type="journal article" date="2019" name="Int. J. Syst. Evol. Microbiol.">
        <title>The Global Catalogue of Microorganisms (GCM) 10K type strain sequencing project: providing services to taxonomists for standard genome sequencing and annotation.</title>
        <authorList>
            <consortium name="The Broad Institute Genomics Platform"/>
            <consortium name="The Broad Institute Genome Sequencing Center for Infectious Disease"/>
            <person name="Wu L."/>
            <person name="Ma J."/>
        </authorList>
    </citation>
    <scope>NUCLEOTIDE SEQUENCE [LARGE SCALE GENOMIC DNA]</scope>
    <source>
        <strain evidence="5">KCTC 52277</strain>
    </source>
</reference>
<dbReference type="Gene3D" id="3.40.190.10">
    <property type="entry name" value="Periplasmic binding protein-like II"/>
    <property type="match status" value="2"/>
</dbReference>
<dbReference type="CDD" id="cd00077">
    <property type="entry name" value="HDc"/>
    <property type="match status" value="1"/>
</dbReference>